<dbReference type="WBParaSite" id="PSU_v2.g17519.t1">
    <property type="protein sequence ID" value="PSU_v2.g17519.t1"/>
    <property type="gene ID" value="PSU_v2.g17519"/>
</dbReference>
<proteinExistence type="predicted"/>
<accession>A0A914YDZ2</accession>
<name>A0A914YDZ2_9BILA</name>
<reference evidence="2" key="1">
    <citation type="submission" date="2022-11" db="UniProtKB">
        <authorList>
            <consortium name="WormBaseParasite"/>
        </authorList>
    </citation>
    <scope>IDENTIFICATION</scope>
</reference>
<organism evidence="1 2">
    <name type="scientific">Panagrolaimus superbus</name>
    <dbReference type="NCBI Taxonomy" id="310955"/>
    <lineage>
        <taxon>Eukaryota</taxon>
        <taxon>Metazoa</taxon>
        <taxon>Ecdysozoa</taxon>
        <taxon>Nematoda</taxon>
        <taxon>Chromadorea</taxon>
        <taxon>Rhabditida</taxon>
        <taxon>Tylenchina</taxon>
        <taxon>Panagrolaimomorpha</taxon>
        <taxon>Panagrolaimoidea</taxon>
        <taxon>Panagrolaimidae</taxon>
        <taxon>Panagrolaimus</taxon>
    </lineage>
</organism>
<dbReference type="Proteomes" id="UP000887577">
    <property type="component" value="Unplaced"/>
</dbReference>
<dbReference type="AlphaFoldDB" id="A0A914YDZ2"/>
<evidence type="ECO:0000313" key="1">
    <source>
        <dbReference type="Proteomes" id="UP000887577"/>
    </source>
</evidence>
<sequence>MVAQEYKKEIEPKLKQYECWDDSASDFANVDYFNVTPEGRLYENHDVFTKEFSKWIQIQRAFKNLERTKQNSMETRRNKIRASFQRDMFKEGGAKDKSNSSLIESICSLGENCSLCHIKMSSTFYALQREEKYAHSALFIFSIALLSNYTCPSLKKPIFSFYKKFLKSDGLSFDVSIFRKSGLNEYADQILVTSGNSSCDNSFAAVITPKILPLIKPTIDAAQSNKSASKNEPINGNAEGISSLLKRKMDVEESTVTAKQIKTTEVLDN</sequence>
<evidence type="ECO:0000313" key="2">
    <source>
        <dbReference type="WBParaSite" id="PSU_v2.g17519.t1"/>
    </source>
</evidence>
<protein>
    <submittedName>
        <fullName evidence="2">Uncharacterized protein</fullName>
    </submittedName>
</protein>
<keyword evidence="1" id="KW-1185">Reference proteome</keyword>